<reference evidence="2" key="1">
    <citation type="journal article" date="2006" name="PLoS Biol.">
        <title>Macronuclear genome sequence of the ciliate Tetrahymena thermophila, a model eukaryote.</title>
        <authorList>
            <person name="Eisen J.A."/>
            <person name="Coyne R.S."/>
            <person name="Wu M."/>
            <person name="Wu D."/>
            <person name="Thiagarajan M."/>
            <person name="Wortman J.R."/>
            <person name="Badger J.H."/>
            <person name="Ren Q."/>
            <person name="Amedeo P."/>
            <person name="Jones K.M."/>
            <person name="Tallon L.J."/>
            <person name="Delcher A.L."/>
            <person name="Salzberg S.L."/>
            <person name="Silva J.C."/>
            <person name="Haas B.J."/>
            <person name="Majoros W.H."/>
            <person name="Farzad M."/>
            <person name="Carlton J.M."/>
            <person name="Smith R.K. Jr."/>
            <person name="Garg J."/>
            <person name="Pearlman R.E."/>
            <person name="Karrer K.M."/>
            <person name="Sun L."/>
            <person name="Manning G."/>
            <person name="Elde N.C."/>
            <person name="Turkewitz A.P."/>
            <person name="Asai D.J."/>
            <person name="Wilkes D.E."/>
            <person name="Wang Y."/>
            <person name="Cai H."/>
            <person name="Collins K."/>
            <person name="Stewart B.A."/>
            <person name="Lee S.R."/>
            <person name="Wilamowska K."/>
            <person name="Weinberg Z."/>
            <person name="Ruzzo W.L."/>
            <person name="Wloga D."/>
            <person name="Gaertig J."/>
            <person name="Frankel J."/>
            <person name="Tsao C.-C."/>
            <person name="Gorovsky M.A."/>
            <person name="Keeling P.J."/>
            <person name="Waller R.F."/>
            <person name="Patron N.J."/>
            <person name="Cherry J.M."/>
            <person name="Stover N.A."/>
            <person name="Krieger C.J."/>
            <person name="del Toro C."/>
            <person name="Ryder H.F."/>
            <person name="Williamson S.C."/>
            <person name="Barbeau R.A."/>
            <person name="Hamilton E.P."/>
            <person name="Orias E."/>
        </authorList>
    </citation>
    <scope>NUCLEOTIDE SEQUENCE [LARGE SCALE GENOMIC DNA]</scope>
    <source>
        <strain evidence="2">SB210</strain>
    </source>
</reference>
<evidence type="ECO:0000313" key="1">
    <source>
        <dbReference type="EMBL" id="EAR89264.1"/>
    </source>
</evidence>
<accession>I7M0K0</accession>
<sequence length="630" mass="74145">MDFLTDDTGINAINVYEALEYILDIANNLRIQRKERKQIQDNSIHYILKECEYLVNIRLFYHDIEDGPYRIENEDEEPQSMKNDNMQCFSIAKRKRILSQNQEDLSQNSQQISDNNDSSQILSAQQILNIMNNKQGAGLFLTPIKDRSYVRSLIAKEKLKNISYQDVLNNSITYYGKDGLDKKATNLFNKYVKGHSLGPLKIDQQISPLRVLPKELQLPKNVAFQRCYPQDIIEQLENEVKIENLNIDTRKISLDISQLDYSKIKLPNQKTEAHLETLLHVPTYQSLFQQNIMKYENSQLTLPTTQITSSQPHISIQVSNLNQIQKKEDEINNNINNNNNNLSSMKQINVKQESYHIPQQYRQQVYSKFNNQQSSLYSISPMNQQNKVKRTLSNIKQNDKSLSYNEYSQTRNLKSTQIRSLERNEIPSFQNKSPIIYDFDNQFQKKYYIDQSFDHQHNNEIQHSLQTQQNQYHNNSIESNQVGLNSIMNEQENDEQIEMNDSSIIKQNLENIYKQQKVMRKELSQLILERKKQQKYNSQIKNNNDKSKIIMFEHRNYSNIKHRSNVSPLPSKLNNSSQQIKEVLNSSQNYSSNKIDYLYQPQILSQYNNNHIKQPSYLPPLKTQRLSYNM</sequence>
<protein>
    <submittedName>
        <fullName evidence="1">Uncharacterized protein</fullName>
    </submittedName>
</protein>
<name>I7M0K0_TETTS</name>
<evidence type="ECO:0000313" key="2">
    <source>
        <dbReference type="Proteomes" id="UP000009168"/>
    </source>
</evidence>
<dbReference type="HOGENOM" id="CLU_434471_0_0_1"/>
<proteinExistence type="predicted"/>
<dbReference type="KEGG" id="tet:TTHERM_00370790"/>
<dbReference type="Proteomes" id="UP000009168">
    <property type="component" value="Unassembled WGS sequence"/>
</dbReference>
<keyword evidence="2" id="KW-1185">Reference proteome</keyword>
<organism evidence="1 2">
    <name type="scientific">Tetrahymena thermophila (strain SB210)</name>
    <dbReference type="NCBI Taxonomy" id="312017"/>
    <lineage>
        <taxon>Eukaryota</taxon>
        <taxon>Sar</taxon>
        <taxon>Alveolata</taxon>
        <taxon>Ciliophora</taxon>
        <taxon>Intramacronucleata</taxon>
        <taxon>Oligohymenophorea</taxon>
        <taxon>Hymenostomatida</taxon>
        <taxon>Tetrahymenina</taxon>
        <taxon>Tetrahymenidae</taxon>
        <taxon>Tetrahymena</taxon>
    </lineage>
</organism>
<gene>
    <name evidence="1" type="ORF">TTHERM_00370790</name>
</gene>
<dbReference type="GeneID" id="7827865"/>
<dbReference type="RefSeq" id="XP_001009509.1">
    <property type="nucleotide sequence ID" value="XM_001009509.1"/>
</dbReference>
<dbReference type="EMBL" id="GG662821">
    <property type="protein sequence ID" value="EAR89264.1"/>
    <property type="molecule type" value="Genomic_DNA"/>
</dbReference>
<dbReference type="AlphaFoldDB" id="I7M0K0"/>
<dbReference type="InParanoid" id="I7M0K0"/>